<evidence type="ECO:0000256" key="7">
    <source>
        <dbReference type="ARBA" id="ARBA00022741"/>
    </source>
</evidence>
<dbReference type="GO" id="GO:0000155">
    <property type="term" value="F:phosphorelay sensor kinase activity"/>
    <property type="evidence" value="ECO:0007669"/>
    <property type="project" value="InterPro"/>
</dbReference>
<dbReference type="Pfam" id="PF02518">
    <property type="entry name" value="HATPase_c"/>
    <property type="match status" value="1"/>
</dbReference>
<evidence type="ECO:0000259" key="14">
    <source>
        <dbReference type="PROSITE" id="PS50109"/>
    </source>
</evidence>
<dbReference type="InterPro" id="IPR036890">
    <property type="entry name" value="HATPase_C_sf"/>
</dbReference>
<dbReference type="Pfam" id="PF00512">
    <property type="entry name" value="HisKA"/>
    <property type="match status" value="1"/>
</dbReference>
<keyword evidence="8 15" id="KW-0418">Kinase</keyword>
<feature type="transmembrane region" description="Helical" evidence="13">
    <location>
        <begin position="87"/>
        <end position="105"/>
    </location>
</feature>
<evidence type="ECO:0000256" key="12">
    <source>
        <dbReference type="ARBA" id="ARBA00023136"/>
    </source>
</evidence>
<dbReference type="Proteomes" id="UP000184245">
    <property type="component" value="Unassembled WGS sequence"/>
</dbReference>
<feature type="transmembrane region" description="Helical" evidence="13">
    <location>
        <begin position="7"/>
        <end position="25"/>
    </location>
</feature>
<dbReference type="EC" id="2.7.13.3" evidence="3"/>
<feature type="domain" description="Histidine kinase" evidence="14">
    <location>
        <begin position="145"/>
        <end position="361"/>
    </location>
</feature>
<evidence type="ECO:0000256" key="13">
    <source>
        <dbReference type="SAM" id="Phobius"/>
    </source>
</evidence>
<dbReference type="InterPro" id="IPR004358">
    <property type="entry name" value="Sig_transdc_His_kin-like_C"/>
</dbReference>
<dbReference type="Gene3D" id="1.10.287.130">
    <property type="match status" value="1"/>
</dbReference>
<name>A0A1M5C444_9CLOT</name>
<evidence type="ECO:0000256" key="8">
    <source>
        <dbReference type="ARBA" id="ARBA00022777"/>
    </source>
</evidence>
<proteinExistence type="predicted"/>
<dbReference type="EMBL" id="FQVI01000033">
    <property type="protein sequence ID" value="SHF49212.1"/>
    <property type="molecule type" value="Genomic_DNA"/>
</dbReference>
<dbReference type="InterPro" id="IPR036097">
    <property type="entry name" value="HisK_dim/P_sf"/>
</dbReference>
<reference evidence="15 16" key="1">
    <citation type="submission" date="2016-11" db="EMBL/GenBank/DDBJ databases">
        <authorList>
            <person name="Jaros S."/>
            <person name="Januszkiewicz K."/>
            <person name="Wedrychowicz H."/>
        </authorList>
    </citation>
    <scope>NUCLEOTIDE SEQUENCE [LARGE SCALE GENOMIC DNA]</scope>
    <source>
        <strain evidence="15 16">DSM 17459</strain>
    </source>
</reference>
<dbReference type="OrthoDB" id="9806130at2"/>
<keyword evidence="4" id="KW-0597">Phosphoprotein</keyword>
<dbReference type="SMART" id="SM00388">
    <property type="entry name" value="HisKA"/>
    <property type="match status" value="1"/>
</dbReference>
<dbReference type="CDD" id="cd00075">
    <property type="entry name" value="HATPase"/>
    <property type="match status" value="1"/>
</dbReference>
<dbReference type="InterPro" id="IPR003661">
    <property type="entry name" value="HisK_dim/P_dom"/>
</dbReference>
<evidence type="ECO:0000256" key="10">
    <source>
        <dbReference type="ARBA" id="ARBA00022989"/>
    </source>
</evidence>
<protein>
    <recommendedName>
        <fullName evidence="3">histidine kinase</fullName>
        <ecNumber evidence="3">2.7.13.3</ecNumber>
    </recommendedName>
</protein>
<dbReference type="GO" id="GO:0005886">
    <property type="term" value="C:plasma membrane"/>
    <property type="evidence" value="ECO:0007669"/>
    <property type="project" value="TreeGrafter"/>
</dbReference>
<dbReference type="InterPro" id="IPR038318">
    <property type="entry name" value="KdpD_sf"/>
</dbReference>
<evidence type="ECO:0000313" key="16">
    <source>
        <dbReference type="Proteomes" id="UP000184245"/>
    </source>
</evidence>
<dbReference type="RefSeq" id="WP_072854493.1">
    <property type="nucleotide sequence ID" value="NZ_FQVI01000033.1"/>
</dbReference>
<dbReference type="PRINTS" id="PR00344">
    <property type="entry name" value="BCTRLSENSOR"/>
</dbReference>
<evidence type="ECO:0000256" key="5">
    <source>
        <dbReference type="ARBA" id="ARBA00022679"/>
    </source>
</evidence>
<keyword evidence="16" id="KW-1185">Reference proteome</keyword>
<keyword evidence="9" id="KW-0067">ATP-binding</keyword>
<evidence type="ECO:0000256" key="9">
    <source>
        <dbReference type="ARBA" id="ARBA00022840"/>
    </source>
</evidence>
<dbReference type="GO" id="GO:0005524">
    <property type="term" value="F:ATP binding"/>
    <property type="evidence" value="ECO:0007669"/>
    <property type="project" value="UniProtKB-KW"/>
</dbReference>
<dbReference type="InterPro" id="IPR025201">
    <property type="entry name" value="KdpD_TM"/>
</dbReference>
<evidence type="ECO:0000256" key="6">
    <source>
        <dbReference type="ARBA" id="ARBA00022692"/>
    </source>
</evidence>
<evidence type="ECO:0000256" key="11">
    <source>
        <dbReference type="ARBA" id="ARBA00023012"/>
    </source>
</evidence>
<keyword evidence="12 13" id="KW-0472">Membrane</keyword>
<dbReference type="Gene3D" id="1.20.120.620">
    <property type="entry name" value="Backbone structure of the membrane domain of e. Coli histidine kinase receptor kdpd"/>
    <property type="match status" value="1"/>
</dbReference>
<dbReference type="SMART" id="SM00387">
    <property type="entry name" value="HATPase_c"/>
    <property type="match status" value="1"/>
</dbReference>
<evidence type="ECO:0000256" key="4">
    <source>
        <dbReference type="ARBA" id="ARBA00022553"/>
    </source>
</evidence>
<dbReference type="Pfam" id="PF13493">
    <property type="entry name" value="DUF4118"/>
    <property type="match status" value="1"/>
</dbReference>
<dbReference type="InterPro" id="IPR052023">
    <property type="entry name" value="Histidine_kinase_KdpD"/>
</dbReference>
<dbReference type="Gene3D" id="3.30.565.10">
    <property type="entry name" value="Histidine kinase-like ATPase, C-terminal domain"/>
    <property type="match status" value="1"/>
</dbReference>
<gene>
    <name evidence="15" type="ORF">SAMN02745158_03949</name>
</gene>
<accession>A0A1M5C444</accession>
<dbReference type="InterPro" id="IPR005467">
    <property type="entry name" value="His_kinase_dom"/>
</dbReference>
<keyword evidence="10 13" id="KW-1133">Transmembrane helix</keyword>
<keyword evidence="5" id="KW-0808">Transferase</keyword>
<sequence>MKRLKEFIVTMALLVLATALAYWFYHTTESMTNMAIVYMMATVLISRYTSGYFWGIISCFIGVLGVNFFFTYPFWQIDFTRDGYPATFIGMLVISFITSATTTSMKEQKRLAEERDEMNKKLYESQKKLEVETEKEKMRANLLRAVSHDLRTPLTSMIGSSDLYLEAKDTLKEEEKEGLIQHIREDATWLLHMVENLLSVTRIREGNTKVNKSPEPLEEVVSEGVIRLKKRYPGAEIRTTIPEDFLMVPMDATLVEQVIINLLENALLHSGSTRPIEFTVTKEKDTVLFQVRDHGIGIAEDKLPDLFDGISSERGRGSDSSKGMGIGLSICKSIITAHGGAIEARNHSDGAEFIFTLPLEGEAK</sequence>
<comment type="catalytic activity">
    <reaction evidence="1">
        <text>ATP + protein L-histidine = ADP + protein N-phospho-L-histidine.</text>
        <dbReference type="EC" id="2.7.13.3"/>
    </reaction>
</comment>
<dbReference type="CDD" id="cd00082">
    <property type="entry name" value="HisKA"/>
    <property type="match status" value="1"/>
</dbReference>
<dbReference type="PANTHER" id="PTHR45569:SF1">
    <property type="entry name" value="SENSOR PROTEIN KDPD"/>
    <property type="match status" value="1"/>
</dbReference>
<keyword evidence="11" id="KW-0902">Two-component regulatory system</keyword>
<dbReference type="AlphaFoldDB" id="A0A1M5C444"/>
<dbReference type="InterPro" id="IPR003594">
    <property type="entry name" value="HATPase_dom"/>
</dbReference>
<evidence type="ECO:0000256" key="1">
    <source>
        <dbReference type="ARBA" id="ARBA00000085"/>
    </source>
</evidence>
<dbReference type="STRING" id="1122155.SAMN02745158_03949"/>
<feature type="transmembrane region" description="Helical" evidence="13">
    <location>
        <begin position="53"/>
        <end position="75"/>
    </location>
</feature>
<evidence type="ECO:0000256" key="3">
    <source>
        <dbReference type="ARBA" id="ARBA00012438"/>
    </source>
</evidence>
<dbReference type="SUPFAM" id="SSF47384">
    <property type="entry name" value="Homodimeric domain of signal transducing histidine kinase"/>
    <property type="match status" value="1"/>
</dbReference>
<dbReference type="PANTHER" id="PTHR45569">
    <property type="entry name" value="SENSOR PROTEIN KDPD"/>
    <property type="match status" value="1"/>
</dbReference>
<organism evidence="15 16">
    <name type="scientific">Lactonifactor longoviformis DSM 17459</name>
    <dbReference type="NCBI Taxonomy" id="1122155"/>
    <lineage>
        <taxon>Bacteria</taxon>
        <taxon>Bacillati</taxon>
        <taxon>Bacillota</taxon>
        <taxon>Clostridia</taxon>
        <taxon>Eubacteriales</taxon>
        <taxon>Clostridiaceae</taxon>
        <taxon>Lactonifactor</taxon>
    </lineage>
</organism>
<keyword evidence="7" id="KW-0547">Nucleotide-binding</keyword>
<evidence type="ECO:0000256" key="2">
    <source>
        <dbReference type="ARBA" id="ARBA00004141"/>
    </source>
</evidence>
<dbReference type="PROSITE" id="PS50109">
    <property type="entry name" value="HIS_KIN"/>
    <property type="match status" value="1"/>
</dbReference>
<dbReference type="SUPFAM" id="SSF55874">
    <property type="entry name" value="ATPase domain of HSP90 chaperone/DNA topoisomerase II/histidine kinase"/>
    <property type="match status" value="1"/>
</dbReference>
<comment type="subcellular location">
    <subcellularLocation>
        <location evidence="2">Membrane</location>
        <topology evidence="2">Multi-pass membrane protein</topology>
    </subcellularLocation>
</comment>
<evidence type="ECO:0000313" key="15">
    <source>
        <dbReference type="EMBL" id="SHF49212.1"/>
    </source>
</evidence>
<keyword evidence="6 13" id="KW-0812">Transmembrane</keyword>